<evidence type="ECO:0000256" key="1">
    <source>
        <dbReference type="ARBA" id="ARBA00004613"/>
    </source>
</evidence>
<evidence type="ECO:0000256" key="4">
    <source>
        <dbReference type="SAM" id="Coils"/>
    </source>
</evidence>
<dbReference type="InterPro" id="IPR001073">
    <property type="entry name" value="C1q_dom"/>
</dbReference>
<organism evidence="6 7">
    <name type="scientific">Dreissena polymorpha</name>
    <name type="common">Zebra mussel</name>
    <name type="synonym">Mytilus polymorpha</name>
    <dbReference type="NCBI Taxonomy" id="45954"/>
    <lineage>
        <taxon>Eukaryota</taxon>
        <taxon>Metazoa</taxon>
        <taxon>Spiralia</taxon>
        <taxon>Lophotrochozoa</taxon>
        <taxon>Mollusca</taxon>
        <taxon>Bivalvia</taxon>
        <taxon>Autobranchia</taxon>
        <taxon>Heteroconchia</taxon>
        <taxon>Euheterodonta</taxon>
        <taxon>Imparidentia</taxon>
        <taxon>Neoheterodontei</taxon>
        <taxon>Myida</taxon>
        <taxon>Dreissenoidea</taxon>
        <taxon>Dreissenidae</taxon>
        <taxon>Dreissena</taxon>
    </lineage>
</organism>
<dbReference type="InterPro" id="IPR008983">
    <property type="entry name" value="Tumour_necrosis_fac-like_dom"/>
</dbReference>
<dbReference type="InterPro" id="IPR050822">
    <property type="entry name" value="Cerebellin_Synaptic_Org"/>
</dbReference>
<evidence type="ECO:0000256" key="3">
    <source>
        <dbReference type="ARBA" id="ARBA00022729"/>
    </source>
</evidence>
<feature type="coiled-coil region" evidence="4">
    <location>
        <begin position="36"/>
        <end position="63"/>
    </location>
</feature>
<evidence type="ECO:0000259" key="5">
    <source>
        <dbReference type="PROSITE" id="PS50871"/>
    </source>
</evidence>
<proteinExistence type="predicted"/>
<comment type="subcellular location">
    <subcellularLocation>
        <location evidence="1">Secreted</location>
    </subcellularLocation>
</comment>
<dbReference type="Gene3D" id="2.60.120.40">
    <property type="match status" value="1"/>
</dbReference>
<reference evidence="6" key="2">
    <citation type="submission" date="2020-11" db="EMBL/GenBank/DDBJ databases">
        <authorList>
            <person name="McCartney M.A."/>
            <person name="Auch B."/>
            <person name="Kono T."/>
            <person name="Mallez S."/>
            <person name="Becker A."/>
            <person name="Gohl D.M."/>
            <person name="Silverstein K.A.T."/>
            <person name="Koren S."/>
            <person name="Bechman K.B."/>
            <person name="Herman A."/>
            <person name="Abrahante J.E."/>
            <person name="Garbe J."/>
        </authorList>
    </citation>
    <scope>NUCLEOTIDE SEQUENCE</scope>
    <source>
        <strain evidence="6">Duluth1</strain>
        <tissue evidence="6">Whole animal</tissue>
    </source>
</reference>
<evidence type="ECO:0000313" key="7">
    <source>
        <dbReference type="Proteomes" id="UP000828390"/>
    </source>
</evidence>
<name>A0A9D4RKZ3_DREPO</name>
<dbReference type="AlphaFoldDB" id="A0A9D4RKZ3"/>
<dbReference type="PANTHER" id="PTHR22923">
    <property type="entry name" value="CEREBELLIN-RELATED"/>
    <property type="match status" value="1"/>
</dbReference>
<gene>
    <name evidence="6" type="ORF">DPMN_035404</name>
</gene>
<evidence type="ECO:0000313" key="6">
    <source>
        <dbReference type="EMBL" id="KAH3872189.1"/>
    </source>
</evidence>
<dbReference type="OrthoDB" id="6110937at2759"/>
<dbReference type="PROSITE" id="PS50871">
    <property type="entry name" value="C1Q"/>
    <property type="match status" value="1"/>
</dbReference>
<dbReference type="SMART" id="SM00110">
    <property type="entry name" value="C1Q"/>
    <property type="match status" value="1"/>
</dbReference>
<sequence>MCARYINTSTKNGDIFTTEKMIFAIVAIFLVGLCKAQTCEKKVERLQAQVNELSEQVSRQMALIQTMQASMQSHVNGRSVEKRAETASVAFMATLDHTVEVLHTNQRIGYNNVMLNSGDAYASSGLFTAPVGGTYLFAFSIHMNRLQQIFTQLMINGNPVNSAITESFSNYGDTQGTAVSIVYVSAGEQVWVQMFHDQQTRIEGKYGGSSFCGTLLA</sequence>
<accession>A0A9D4RKZ3</accession>
<reference evidence="6" key="1">
    <citation type="journal article" date="2019" name="bioRxiv">
        <title>The Genome of the Zebra Mussel, Dreissena polymorpha: A Resource for Invasive Species Research.</title>
        <authorList>
            <person name="McCartney M.A."/>
            <person name="Auch B."/>
            <person name="Kono T."/>
            <person name="Mallez S."/>
            <person name="Zhang Y."/>
            <person name="Obille A."/>
            <person name="Becker A."/>
            <person name="Abrahante J.E."/>
            <person name="Garbe J."/>
            <person name="Badalamenti J.P."/>
            <person name="Herman A."/>
            <person name="Mangelson H."/>
            <person name="Liachko I."/>
            <person name="Sullivan S."/>
            <person name="Sone E.D."/>
            <person name="Koren S."/>
            <person name="Silverstein K.A.T."/>
            <person name="Beckman K.B."/>
            <person name="Gohl D.M."/>
        </authorList>
    </citation>
    <scope>NUCLEOTIDE SEQUENCE</scope>
    <source>
        <strain evidence="6">Duluth1</strain>
        <tissue evidence="6">Whole animal</tissue>
    </source>
</reference>
<keyword evidence="4" id="KW-0175">Coiled coil</keyword>
<dbReference type="GO" id="GO:0005576">
    <property type="term" value="C:extracellular region"/>
    <property type="evidence" value="ECO:0007669"/>
    <property type="project" value="UniProtKB-SubCell"/>
</dbReference>
<keyword evidence="7" id="KW-1185">Reference proteome</keyword>
<comment type="caution">
    <text evidence="6">The sequence shown here is derived from an EMBL/GenBank/DDBJ whole genome shotgun (WGS) entry which is preliminary data.</text>
</comment>
<protein>
    <recommendedName>
        <fullName evidence="5">C1q domain-containing protein</fullName>
    </recommendedName>
</protein>
<dbReference type="EMBL" id="JAIWYP010000002">
    <property type="protein sequence ID" value="KAH3872189.1"/>
    <property type="molecule type" value="Genomic_DNA"/>
</dbReference>
<keyword evidence="3" id="KW-0732">Signal</keyword>
<dbReference type="SUPFAM" id="SSF49842">
    <property type="entry name" value="TNF-like"/>
    <property type="match status" value="1"/>
</dbReference>
<evidence type="ECO:0000256" key="2">
    <source>
        <dbReference type="ARBA" id="ARBA00022525"/>
    </source>
</evidence>
<dbReference type="PANTHER" id="PTHR22923:SF102">
    <property type="entry name" value="CEREBELLIN 13-RELATED"/>
    <property type="match status" value="1"/>
</dbReference>
<dbReference type="Pfam" id="PF00386">
    <property type="entry name" value="C1q"/>
    <property type="match status" value="1"/>
</dbReference>
<keyword evidence="2" id="KW-0964">Secreted</keyword>
<dbReference type="Proteomes" id="UP000828390">
    <property type="component" value="Unassembled WGS sequence"/>
</dbReference>
<feature type="domain" description="C1q" evidence="5">
    <location>
        <begin position="84"/>
        <end position="217"/>
    </location>
</feature>